<evidence type="ECO:0000259" key="1">
    <source>
        <dbReference type="Pfam" id="PF13503"/>
    </source>
</evidence>
<accession>A0A2T3KIY6</accession>
<evidence type="ECO:0000313" key="3">
    <source>
        <dbReference type="Proteomes" id="UP000241426"/>
    </source>
</evidence>
<proteinExistence type="predicted"/>
<protein>
    <recommendedName>
        <fullName evidence="1">DUF4123 domain-containing protein</fullName>
    </recommendedName>
</protein>
<dbReference type="AlphaFoldDB" id="A0A2T3KIY6"/>
<organism evidence="2 3">
    <name type="scientific">Photobacterium kishitanii</name>
    <dbReference type="NCBI Taxonomy" id="318456"/>
    <lineage>
        <taxon>Bacteria</taxon>
        <taxon>Pseudomonadati</taxon>
        <taxon>Pseudomonadota</taxon>
        <taxon>Gammaproteobacteria</taxon>
        <taxon>Vibrionales</taxon>
        <taxon>Vibrionaceae</taxon>
        <taxon>Photobacterium</taxon>
    </lineage>
</organism>
<sequence>MPTRGTMFMQEITTQTLTQNTIPTLLDTGFKLYIVIENLNLSNLYELTKGDEKEALFINTRFSSVMEASPYLVCLNHLNSDLLNHILKELSGVIIASTHTLPQIRQHLSHYLEVNSEELGATYLRFYSPSVCKSLIEEQPEMFYGFHVITPLMNRSQWGYCKFQQYNLEKKTINISKKTAEIMMINRWGAWLSLLPAWQHKTNKDILKGAMTIEGLVKNQLKSQMLLEKWRNLLSDNVDIIDNAKFQEILEQTQDERTRYEAATQLIKYYKA</sequence>
<dbReference type="Proteomes" id="UP000241426">
    <property type="component" value="Unassembled WGS sequence"/>
</dbReference>
<gene>
    <name evidence="2" type="ORF">C9J27_09730</name>
</gene>
<dbReference type="InterPro" id="IPR025391">
    <property type="entry name" value="DUF4123"/>
</dbReference>
<name>A0A2T3KIY6_9GAMM</name>
<reference evidence="2 3" key="1">
    <citation type="submission" date="2018-01" db="EMBL/GenBank/DDBJ databases">
        <title>Whole genome sequencing of Histamine producing bacteria.</title>
        <authorList>
            <person name="Butler K."/>
        </authorList>
    </citation>
    <scope>NUCLEOTIDE SEQUENCE [LARGE SCALE GENOMIC DNA]</scope>
    <source>
        <strain evidence="2 3">FS-7.2</strain>
    </source>
</reference>
<dbReference type="Pfam" id="PF13503">
    <property type="entry name" value="DUF4123"/>
    <property type="match status" value="1"/>
</dbReference>
<comment type="caution">
    <text evidence="2">The sequence shown here is derived from an EMBL/GenBank/DDBJ whole genome shotgun (WGS) entry which is preliminary data.</text>
</comment>
<feature type="domain" description="DUF4123" evidence="1">
    <location>
        <begin position="33"/>
        <end position="137"/>
    </location>
</feature>
<dbReference type="EMBL" id="PYNF01000006">
    <property type="protein sequence ID" value="PSU99236.1"/>
    <property type="molecule type" value="Genomic_DNA"/>
</dbReference>
<evidence type="ECO:0000313" key="2">
    <source>
        <dbReference type="EMBL" id="PSU99236.1"/>
    </source>
</evidence>